<accession>A0A0C3M956</accession>
<name>A0A0C3M956_9AGAM</name>
<evidence type="ECO:0000256" key="1">
    <source>
        <dbReference type="SAM" id="MobiDB-lite"/>
    </source>
</evidence>
<dbReference type="SUPFAM" id="SSF53335">
    <property type="entry name" value="S-adenosyl-L-methionine-dependent methyltransferases"/>
    <property type="match status" value="1"/>
</dbReference>
<reference evidence="4" key="2">
    <citation type="submission" date="2015-01" db="EMBL/GenBank/DDBJ databases">
        <title>Evolutionary Origins and Diversification of the Mycorrhizal Mutualists.</title>
        <authorList>
            <consortium name="DOE Joint Genome Institute"/>
            <consortium name="Mycorrhizal Genomics Consortium"/>
            <person name="Kohler A."/>
            <person name="Kuo A."/>
            <person name="Nagy L.G."/>
            <person name="Floudas D."/>
            <person name="Copeland A."/>
            <person name="Barry K.W."/>
            <person name="Cichocki N."/>
            <person name="Veneault-Fourrey C."/>
            <person name="LaButti K."/>
            <person name="Lindquist E.A."/>
            <person name="Lipzen A."/>
            <person name="Lundell T."/>
            <person name="Morin E."/>
            <person name="Murat C."/>
            <person name="Riley R."/>
            <person name="Ohm R."/>
            <person name="Sun H."/>
            <person name="Tunlid A."/>
            <person name="Henrissat B."/>
            <person name="Grigoriev I.V."/>
            <person name="Hibbett D.S."/>
            <person name="Martin F."/>
        </authorList>
    </citation>
    <scope>NUCLEOTIDE SEQUENCE [LARGE SCALE GENOMIC DNA]</scope>
    <source>
        <strain evidence="4">MUT 4182</strain>
    </source>
</reference>
<dbReference type="Proteomes" id="UP000054248">
    <property type="component" value="Unassembled WGS sequence"/>
</dbReference>
<evidence type="ECO:0000313" key="3">
    <source>
        <dbReference type="EMBL" id="KIO30247.1"/>
    </source>
</evidence>
<gene>
    <name evidence="3" type="ORF">M407DRAFT_5758</name>
</gene>
<dbReference type="GO" id="GO:0008168">
    <property type="term" value="F:methyltransferase activity"/>
    <property type="evidence" value="ECO:0007669"/>
    <property type="project" value="InterPro"/>
</dbReference>
<dbReference type="GO" id="GO:0032259">
    <property type="term" value="P:methylation"/>
    <property type="evidence" value="ECO:0007669"/>
    <property type="project" value="InterPro"/>
</dbReference>
<sequence length="413" mass="45600">MPSSEGFGVIALGVQSGLGSARGGYEVAGSAKEEPGLDMTRKRGMHGGRSVNDETPKTLTPLTVTADVAPKDRMKIENTIMKRRWTPIGIEGECRRGREIQSEIRRGIGVKWECLHNGHGCQVLAELIELNKKGWEDPGLDAQFEKWRNISALRSTPETAIGWLRTYCRSMHEMNRQLNFIPDSPVAFLDLGCAPGGYSKCVLEINASAVGTGICLPKNDGGHLFMLPKHLRARYAVHYADMTKYNLRDDESKGRGRALPFAPASFDVVIADGHALHTREFGTKDPHILLISQVTIALKAVKDGGVIFIKLAKLTSFATASLLYLFDSISSSLETIKPRTVHGNRRTFYTVVRGVRRGETLEGYLKILQEMLQNLMDLAGNSDEDLDGSILSIYEQIITPLNLKRSTFSDLLS</sequence>
<evidence type="ECO:0000259" key="2">
    <source>
        <dbReference type="Pfam" id="PF01728"/>
    </source>
</evidence>
<feature type="domain" description="Ribosomal RNA methyltransferase FtsJ" evidence="2">
    <location>
        <begin position="172"/>
        <end position="353"/>
    </location>
</feature>
<dbReference type="InterPro" id="IPR002877">
    <property type="entry name" value="RNA_MeTrfase_FtsJ_dom"/>
</dbReference>
<dbReference type="InterPro" id="IPR029063">
    <property type="entry name" value="SAM-dependent_MTases_sf"/>
</dbReference>
<proteinExistence type="predicted"/>
<dbReference type="Gene3D" id="3.40.50.12760">
    <property type="match status" value="1"/>
</dbReference>
<dbReference type="STRING" id="1051891.A0A0C3M956"/>
<dbReference type="OrthoDB" id="417125at2759"/>
<keyword evidence="4" id="KW-1185">Reference proteome</keyword>
<evidence type="ECO:0000313" key="4">
    <source>
        <dbReference type="Proteomes" id="UP000054248"/>
    </source>
</evidence>
<dbReference type="EMBL" id="KN822974">
    <property type="protein sequence ID" value="KIO30247.1"/>
    <property type="molecule type" value="Genomic_DNA"/>
</dbReference>
<dbReference type="AlphaFoldDB" id="A0A0C3M956"/>
<feature type="region of interest" description="Disordered" evidence="1">
    <location>
        <begin position="37"/>
        <end position="57"/>
    </location>
</feature>
<reference evidence="3 4" key="1">
    <citation type="submission" date="2014-04" db="EMBL/GenBank/DDBJ databases">
        <authorList>
            <consortium name="DOE Joint Genome Institute"/>
            <person name="Kuo A."/>
            <person name="Girlanda M."/>
            <person name="Perotto S."/>
            <person name="Kohler A."/>
            <person name="Nagy L.G."/>
            <person name="Floudas D."/>
            <person name="Copeland A."/>
            <person name="Barry K.W."/>
            <person name="Cichocki N."/>
            <person name="Veneault-Fourrey C."/>
            <person name="LaButti K."/>
            <person name="Lindquist E.A."/>
            <person name="Lipzen A."/>
            <person name="Lundell T."/>
            <person name="Morin E."/>
            <person name="Murat C."/>
            <person name="Sun H."/>
            <person name="Tunlid A."/>
            <person name="Henrissat B."/>
            <person name="Grigoriev I.V."/>
            <person name="Hibbett D.S."/>
            <person name="Martin F."/>
            <person name="Nordberg H.P."/>
            <person name="Cantor M.N."/>
            <person name="Hua S.X."/>
        </authorList>
    </citation>
    <scope>NUCLEOTIDE SEQUENCE [LARGE SCALE GENOMIC DNA]</scope>
    <source>
        <strain evidence="3 4">MUT 4182</strain>
    </source>
</reference>
<dbReference type="Pfam" id="PF01728">
    <property type="entry name" value="FtsJ"/>
    <property type="match status" value="1"/>
</dbReference>
<organism evidence="3 4">
    <name type="scientific">Tulasnella calospora MUT 4182</name>
    <dbReference type="NCBI Taxonomy" id="1051891"/>
    <lineage>
        <taxon>Eukaryota</taxon>
        <taxon>Fungi</taxon>
        <taxon>Dikarya</taxon>
        <taxon>Basidiomycota</taxon>
        <taxon>Agaricomycotina</taxon>
        <taxon>Agaricomycetes</taxon>
        <taxon>Cantharellales</taxon>
        <taxon>Tulasnellaceae</taxon>
        <taxon>Tulasnella</taxon>
    </lineage>
</organism>
<protein>
    <recommendedName>
        <fullName evidence="2">Ribosomal RNA methyltransferase FtsJ domain-containing protein</fullName>
    </recommendedName>
</protein>
<dbReference type="HOGENOM" id="CLU_665972_0_0_1"/>